<keyword evidence="3" id="KW-1185">Reference proteome</keyword>
<gene>
    <name evidence="2" type="ORF">P5G59_19780</name>
</gene>
<feature type="transmembrane region" description="Helical" evidence="1">
    <location>
        <begin position="12"/>
        <end position="36"/>
    </location>
</feature>
<sequence>MPTFASLIQWTSWPAVAVGSIGALTFLVALAIALLATKVPLPQRAHRVARAAAVWSIAAFTWALLAKAATDMEVLTYTLAGGFAIATIVTIASVIFRILGGRKFKGITLRYAILWSAGSAVAFAIGMALIASTPAWSGLVAAHN</sequence>
<dbReference type="EMBL" id="JAROCB010000006">
    <property type="protein sequence ID" value="MDN4599399.1"/>
    <property type="molecule type" value="Genomic_DNA"/>
</dbReference>
<name>A0ABT8J561_9MICO</name>
<comment type="caution">
    <text evidence="2">The sequence shown here is derived from an EMBL/GenBank/DDBJ whole genome shotgun (WGS) entry which is preliminary data.</text>
</comment>
<evidence type="ECO:0008006" key="4">
    <source>
        <dbReference type="Google" id="ProtNLM"/>
    </source>
</evidence>
<dbReference type="RefSeq" id="WP_301220738.1">
    <property type="nucleotide sequence ID" value="NZ_JAROCB010000006.1"/>
</dbReference>
<evidence type="ECO:0000313" key="2">
    <source>
        <dbReference type="EMBL" id="MDN4599399.1"/>
    </source>
</evidence>
<keyword evidence="1" id="KW-0812">Transmembrane</keyword>
<proteinExistence type="predicted"/>
<feature type="transmembrane region" description="Helical" evidence="1">
    <location>
        <begin position="48"/>
        <end position="65"/>
    </location>
</feature>
<accession>A0ABT8J561</accession>
<feature type="transmembrane region" description="Helical" evidence="1">
    <location>
        <begin position="111"/>
        <end position="131"/>
    </location>
</feature>
<keyword evidence="1" id="KW-1133">Transmembrane helix</keyword>
<organism evidence="2 3">
    <name type="scientific">Leifsonia virtsii</name>
    <dbReference type="NCBI Taxonomy" id="3035915"/>
    <lineage>
        <taxon>Bacteria</taxon>
        <taxon>Bacillati</taxon>
        <taxon>Actinomycetota</taxon>
        <taxon>Actinomycetes</taxon>
        <taxon>Micrococcales</taxon>
        <taxon>Microbacteriaceae</taxon>
        <taxon>Leifsonia</taxon>
    </lineage>
</organism>
<feature type="transmembrane region" description="Helical" evidence="1">
    <location>
        <begin position="77"/>
        <end position="99"/>
    </location>
</feature>
<protein>
    <recommendedName>
        <fullName evidence="4">Integral membrane protein</fullName>
    </recommendedName>
</protein>
<reference evidence="2" key="1">
    <citation type="submission" date="2023-03" db="EMBL/GenBank/DDBJ databases">
        <title>MT1 and MT2 Draft Genomes of Novel Species.</title>
        <authorList>
            <person name="Venkateswaran K."/>
        </authorList>
    </citation>
    <scope>NUCLEOTIDE SEQUENCE</scope>
    <source>
        <strain evidence="2">F6_8S_P_1A</strain>
    </source>
</reference>
<keyword evidence="1" id="KW-0472">Membrane</keyword>
<dbReference type="Proteomes" id="UP001174210">
    <property type="component" value="Unassembled WGS sequence"/>
</dbReference>
<evidence type="ECO:0000313" key="3">
    <source>
        <dbReference type="Proteomes" id="UP001174210"/>
    </source>
</evidence>
<evidence type="ECO:0000256" key="1">
    <source>
        <dbReference type="SAM" id="Phobius"/>
    </source>
</evidence>